<evidence type="ECO:0000256" key="1">
    <source>
        <dbReference type="SAM" id="MobiDB-lite"/>
    </source>
</evidence>
<organism evidence="2 3">
    <name type="scientific">Aphanomyces euteiches</name>
    <dbReference type="NCBI Taxonomy" id="100861"/>
    <lineage>
        <taxon>Eukaryota</taxon>
        <taxon>Sar</taxon>
        <taxon>Stramenopiles</taxon>
        <taxon>Oomycota</taxon>
        <taxon>Saprolegniomycetes</taxon>
        <taxon>Saprolegniales</taxon>
        <taxon>Verrucalvaceae</taxon>
        <taxon>Aphanomyces</taxon>
    </lineage>
</organism>
<feature type="compositionally biased region" description="Acidic residues" evidence="1">
    <location>
        <begin position="184"/>
        <end position="199"/>
    </location>
</feature>
<evidence type="ECO:0000313" key="2">
    <source>
        <dbReference type="EMBL" id="KAF0741079.1"/>
    </source>
</evidence>
<dbReference type="Proteomes" id="UP000481153">
    <property type="component" value="Unassembled WGS sequence"/>
</dbReference>
<gene>
    <name evidence="2" type="ORF">Ae201684_003650</name>
</gene>
<dbReference type="EMBL" id="VJMJ01000041">
    <property type="protein sequence ID" value="KAF0741079.1"/>
    <property type="molecule type" value="Genomic_DNA"/>
</dbReference>
<keyword evidence="3" id="KW-1185">Reference proteome</keyword>
<evidence type="ECO:0000313" key="3">
    <source>
        <dbReference type="Proteomes" id="UP000481153"/>
    </source>
</evidence>
<feature type="compositionally biased region" description="Polar residues" evidence="1">
    <location>
        <begin position="171"/>
        <end position="183"/>
    </location>
</feature>
<feature type="compositionally biased region" description="Basic and acidic residues" evidence="1">
    <location>
        <begin position="272"/>
        <end position="281"/>
    </location>
</feature>
<sequence length="281" mass="30187">MERVRTEAAGNELDGMLQLQSQLLEPHIPNSRLASEGLTTLAKVVGGTLKDLSLLTQHTGDEWSDSPESIAAYVDCSHVLLLQAHHQLGALTLHALRGQLQSLQRIEALEAKLEALQLNNSATPRAQTPSDGGSPITSSIAVSAIVSASGSSPAQSTQGPIKTPKGKSAASLASTECISIPSSSEDDNDPQDSDFDMPDEGNQRADDVSSDESSTDSRQSRYTQYFESTQVVGTQESKRYRTAFKADLCDHLYPNGDRCQTPRDQWFGAPHAESHQDQGGL</sequence>
<reference evidence="2 3" key="1">
    <citation type="submission" date="2019-07" db="EMBL/GenBank/DDBJ databases">
        <title>Genomics analysis of Aphanomyces spp. identifies a new class of oomycete effector associated with host adaptation.</title>
        <authorList>
            <person name="Gaulin E."/>
        </authorList>
    </citation>
    <scope>NUCLEOTIDE SEQUENCE [LARGE SCALE GENOMIC DNA]</scope>
    <source>
        <strain evidence="2 3">ATCC 201684</strain>
    </source>
</reference>
<name>A0A6G0XL32_9STRA</name>
<protein>
    <submittedName>
        <fullName evidence="2">Uncharacterized protein</fullName>
    </submittedName>
</protein>
<dbReference type="AlphaFoldDB" id="A0A6G0XL32"/>
<feature type="region of interest" description="Disordered" evidence="1">
    <location>
        <begin position="253"/>
        <end position="281"/>
    </location>
</feature>
<comment type="caution">
    <text evidence="2">The sequence shown here is derived from an EMBL/GenBank/DDBJ whole genome shotgun (WGS) entry which is preliminary data.</text>
</comment>
<proteinExistence type="predicted"/>
<feature type="region of interest" description="Disordered" evidence="1">
    <location>
        <begin position="150"/>
        <end position="224"/>
    </location>
</feature>
<accession>A0A6G0XL32</accession>